<protein>
    <submittedName>
        <fullName evidence="4">Uncharacterized protein</fullName>
    </submittedName>
</protein>
<dbReference type="Proteomes" id="UP000663854">
    <property type="component" value="Unassembled WGS sequence"/>
</dbReference>
<feature type="signal peptide" evidence="2">
    <location>
        <begin position="1"/>
        <end position="15"/>
    </location>
</feature>
<gene>
    <name evidence="4" type="ORF">JXQ802_LOCUS31814</name>
    <name evidence="3" type="ORF">PYM288_LOCUS20932</name>
</gene>
<keyword evidence="1" id="KW-0472">Membrane</keyword>
<name>A0A815H365_9BILA</name>
<keyword evidence="5" id="KW-1185">Reference proteome</keyword>
<dbReference type="EMBL" id="CAJNOL010001370">
    <property type="protein sequence ID" value="CAF1345714.1"/>
    <property type="molecule type" value="Genomic_DNA"/>
</dbReference>
<organism evidence="4 5">
    <name type="scientific">Rotaria sordida</name>
    <dbReference type="NCBI Taxonomy" id="392033"/>
    <lineage>
        <taxon>Eukaryota</taxon>
        <taxon>Metazoa</taxon>
        <taxon>Spiralia</taxon>
        <taxon>Gnathifera</taxon>
        <taxon>Rotifera</taxon>
        <taxon>Eurotatoria</taxon>
        <taxon>Bdelloidea</taxon>
        <taxon>Philodinida</taxon>
        <taxon>Philodinidae</taxon>
        <taxon>Rotaria</taxon>
    </lineage>
</organism>
<evidence type="ECO:0000256" key="1">
    <source>
        <dbReference type="SAM" id="Phobius"/>
    </source>
</evidence>
<keyword evidence="1" id="KW-1133">Transmembrane helix</keyword>
<proteinExistence type="predicted"/>
<evidence type="ECO:0000313" key="4">
    <source>
        <dbReference type="EMBL" id="CAF1345714.1"/>
    </source>
</evidence>
<dbReference type="AlphaFoldDB" id="A0A815H365"/>
<keyword evidence="2" id="KW-0732">Signal</keyword>
<evidence type="ECO:0000256" key="2">
    <source>
        <dbReference type="SAM" id="SignalP"/>
    </source>
</evidence>
<evidence type="ECO:0000313" key="5">
    <source>
        <dbReference type="Proteomes" id="UP000663870"/>
    </source>
</evidence>
<comment type="caution">
    <text evidence="4">The sequence shown here is derived from an EMBL/GenBank/DDBJ whole genome shotgun (WGS) entry which is preliminary data.</text>
</comment>
<dbReference type="EMBL" id="CAJNOH010000797">
    <property type="protein sequence ID" value="CAF1125639.1"/>
    <property type="molecule type" value="Genomic_DNA"/>
</dbReference>
<dbReference type="Proteomes" id="UP000663870">
    <property type="component" value="Unassembled WGS sequence"/>
</dbReference>
<evidence type="ECO:0000313" key="3">
    <source>
        <dbReference type="EMBL" id="CAF1125639.1"/>
    </source>
</evidence>
<sequence length="255" mass="29719">MLLLLLILIIQYISAETDLKSNETRLEIEKLNALKYEHHSKIFGLQAEFSFKILNITYALYELNIDSYYFSITFIDEEHHEERTEIEDLPNNETNYHGQLNLKNLDAEGNYLICVFFLTNNQTNLIGSSRFCHVVSISDSCQLEQLEISFTNQPVYILLILVVVLLVIVVIVTYVRRCIYRPRNFEERLKTLPEHHANDLTQLAGLSRRRNRELTTSHDRLRGESISTIGSVPYDDHELVNYNGYDNRSLTTLTE</sequence>
<feature type="transmembrane region" description="Helical" evidence="1">
    <location>
        <begin position="155"/>
        <end position="175"/>
    </location>
</feature>
<keyword evidence="1" id="KW-0812">Transmembrane</keyword>
<feature type="chain" id="PRO_5036227650" evidence="2">
    <location>
        <begin position="16"/>
        <end position="255"/>
    </location>
</feature>
<accession>A0A815H365</accession>
<reference evidence="4" key="1">
    <citation type="submission" date="2021-02" db="EMBL/GenBank/DDBJ databases">
        <authorList>
            <person name="Nowell W R."/>
        </authorList>
    </citation>
    <scope>NUCLEOTIDE SEQUENCE</scope>
</reference>